<evidence type="ECO:0000313" key="2">
    <source>
        <dbReference type="EMBL" id="THG94209.1"/>
    </source>
</evidence>
<comment type="caution">
    <text evidence="2">The sequence shown here is derived from an EMBL/GenBank/DDBJ whole genome shotgun (WGS) entry which is preliminary data.</text>
</comment>
<feature type="compositionally biased region" description="Acidic residues" evidence="1">
    <location>
        <begin position="71"/>
        <end position="82"/>
    </location>
</feature>
<sequence>MPPRNQRKPPLLAPPPRMQTRHGNKDAHPGQPDLPQSRRSSAVVQAKKSVKAHQEAIQRADQNQRMQAVADIEDLQDREDVEADHVANRPPPPADLLPRTKRNIAPLKNKISATEEHAQLPVKSEDSSDEYDPDTEGSDEDLVDAPKKARSGAAVALGGILKGWKPSSGSSIPPRGALRASSTASMPPDSSDAADGSDDVGIHLSSFADEDDEIERQDLTMGSNVDLQWDVPVPYVSRKTQKQDAIQLGTRVAYVGSSAIDTAASDLNIRDLESTEHIDGNLAANQQTASTRNSNPRIPTIALTQVHIMKPRLSVTLKSARDREKVTINSQVPSIDKGKASVAQVVGGKATIEGKNTASRRQRFKMRDLPEGMERSFSYQRSENSLGRLRSDVILFTFYWHLQSIQGVGLFDDNNDAPPIGAYTLSIQAVERAFKAHVTGEKVLPTGQVAWFSVDNWGDTYKYLGGRKVKSPKASKFSKTIQAFTVQDWETILTDACALRTGFKMEGKKRKVASSTGSAYNSDDVESGPEYDVMVSD</sequence>
<evidence type="ECO:0000313" key="3">
    <source>
        <dbReference type="Proteomes" id="UP000309038"/>
    </source>
</evidence>
<protein>
    <submittedName>
        <fullName evidence="2">Uncharacterized protein</fullName>
    </submittedName>
</protein>
<proteinExistence type="predicted"/>
<feature type="region of interest" description="Disordered" evidence="1">
    <location>
        <begin position="1"/>
        <end position="212"/>
    </location>
</feature>
<gene>
    <name evidence="2" type="ORF">EW026_g7212</name>
</gene>
<dbReference type="AlphaFoldDB" id="A0A4S4KD05"/>
<reference evidence="2 3" key="1">
    <citation type="submission" date="2019-02" db="EMBL/GenBank/DDBJ databases">
        <title>Genome sequencing of the rare red list fungi Phlebia centrifuga.</title>
        <authorList>
            <person name="Buettner E."/>
            <person name="Kellner H."/>
        </authorList>
    </citation>
    <scope>NUCLEOTIDE SEQUENCE [LARGE SCALE GENOMIC DNA]</scope>
    <source>
        <strain evidence="2 3">DSM 108282</strain>
    </source>
</reference>
<dbReference type="EMBL" id="SGPJ01000482">
    <property type="protein sequence ID" value="THG94209.1"/>
    <property type="molecule type" value="Genomic_DNA"/>
</dbReference>
<feature type="compositionally biased region" description="Low complexity" evidence="1">
    <location>
        <begin position="180"/>
        <end position="194"/>
    </location>
</feature>
<accession>A0A4S4KD05</accession>
<keyword evidence="3" id="KW-1185">Reference proteome</keyword>
<feature type="compositionally biased region" description="Basic and acidic residues" evidence="1">
    <location>
        <begin position="113"/>
        <end position="126"/>
    </location>
</feature>
<name>A0A4S4KD05_9APHY</name>
<dbReference type="Proteomes" id="UP000309038">
    <property type="component" value="Unassembled WGS sequence"/>
</dbReference>
<organism evidence="2 3">
    <name type="scientific">Hermanssonia centrifuga</name>
    <dbReference type="NCBI Taxonomy" id="98765"/>
    <lineage>
        <taxon>Eukaryota</taxon>
        <taxon>Fungi</taxon>
        <taxon>Dikarya</taxon>
        <taxon>Basidiomycota</taxon>
        <taxon>Agaricomycotina</taxon>
        <taxon>Agaricomycetes</taxon>
        <taxon>Polyporales</taxon>
        <taxon>Meruliaceae</taxon>
        <taxon>Hermanssonia</taxon>
    </lineage>
</organism>
<feature type="compositionally biased region" description="Acidic residues" evidence="1">
    <location>
        <begin position="127"/>
        <end position="143"/>
    </location>
</feature>
<feature type="region of interest" description="Disordered" evidence="1">
    <location>
        <begin position="510"/>
        <end position="537"/>
    </location>
</feature>
<evidence type="ECO:0000256" key="1">
    <source>
        <dbReference type="SAM" id="MobiDB-lite"/>
    </source>
</evidence>